<dbReference type="InterPro" id="IPR002942">
    <property type="entry name" value="S4_RNA-bd"/>
</dbReference>
<dbReference type="GO" id="GO:0005829">
    <property type="term" value="C:cytosol"/>
    <property type="evidence" value="ECO:0007669"/>
    <property type="project" value="UniProtKB-ARBA"/>
</dbReference>
<evidence type="ECO:0000256" key="1">
    <source>
        <dbReference type="ARBA" id="ARBA00000073"/>
    </source>
</evidence>
<dbReference type="InterPro" id="IPR020094">
    <property type="entry name" value="TruA/RsuA/RluB/E/F_N"/>
</dbReference>
<dbReference type="Proteomes" id="UP000266634">
    <property type="component" value="Unassembled WGS sequence"/>
</dbReference>
<dbReference type="Gene3D" id="3.10.290.10">
    <property type="entry name" value="RNA-binding S4 domain"/>
    <property type="match status" value="1"/>
</dbReference>
<dbReference type="NCBIfam" id="TIGR00093">
    <property type="entry name" value="pseudouridine synthase"/>
    <property type="match status" value="1"/>
</dbReference>
<dbReference type="SMART" id="SM00363">
    <property type="entry name" value="S4"/>
    <property type="match status" value="1"/>
</dbReference>
<dbReference type="AlphaFoldDB" id="A0A399SMB4"/>
<protein>
    <recommendedName>
        <fullName evidence="6">Pseudouridine synthase</fullName>
        <ecNumber evidence="6">5.4.99.-</ecNumber>
    </recommendedName>
</protein>
<dbReference type="PANTHER" id="PTHR47683">
    <property type="entry name" value="PSEUDOURIDINE SYNTHASE FAMILY PROTEIN-RELATED"/>
    <property type="match status" value="1"/>
</dbReference>
<dbReference type="SUPFAM" id="SSF55120">
    <property type="entry name" value="Pseudouridine synthase"/>
    <property type="match status" value="1"/>
</dbReference>
<dbReference type="GO" id="GO:0003723">
    <property type="term" value="F:RNA binding"/>
    <property type="evidence" value="ECO:0007669"/>
    <property type="project" value="UniProtKB-KW"/>
</dbReference>
<dbReference type="GO" id="GO:0120159">
    <property type="term" value="F:rRNA pseudouridine synthase activity"/>
    <property type="evidence" value="ECO:0007669"/>
    <property type="project" value="UniProtKB-ARBA"/>
</dbReference>
<dbReference type="InterPro" id="IPR020103">
    <property type="entry name" value="PsdUridine_synth_cat_dom_sf"/>
</dbReference>
<dbReference type="Pfam" id="PF01479">
    <property type="entry name" value="S4"/>
    <property type="match status" value="1"/>
</dbReference>
<organism evidence="8 9">
    <name type="scientific">Clavibacter michiganensis subsp. insidiosus</name>
    <dbReference type="NCBI Taxonomy" id="33014"/>
    <lineage>
        <taxon>Bacteria</taxon>
        <taxon>Bacillati</taxon>
        <taxon>Actinomycetota</taxon>
        <taxon>Actinomycetes</taxon>
        <taxon>Micrococcales</taxon>
        <taxon>Microbacteriaceae</taxon>
        <taxon>Clavibacter</taxon>
    </lineage>
</organism>
<evidence type="ECO:0000256" key="3">
    <source>
        <dbReference type="ARBA" id="ARBA00022884"/>
    </source>
</evidence>
<dbReference type="CDD" id="cd02870">
    <property type="entry name" value="PseudoU_synth_RsuA_like"/>
    <property type="match status" value="1"/>
</dbReference>
<dbReference type="Gene3D" id="3.30.70.580">
    <property type="entry name" value="Pseudouridine synthase I, catalytic domain, N-terminal subdomain"/>
    <property type="match status" value="1"/>
</dbReference>
<dbReference type="GO" id="GO:0000455">
    <property type="term" value="P:enzyme-directed rRNA pseudouridine synthesis"/>
    <property type="evidence" value="ECO:0007669"/>
    <property type="project" value="UniProtKB-ARBA"/>
</dbReference>
<dbReference type="InterPro" id="IPR036986">
    <property type="entry name" value="S4_RNA-bd_sf"/>
</dbReference>
<comment type="similarity">
    <text evidence="2 6">Belongs to the pseudouridine synthase RsuA family.</text>
</comment>
<dbReference type="FunFam" id="3.10.290.10:FF:000003">
    <property type="entry name" value="Pseudouridine synthase"/>
    <property type="match status" value="1"/>
</dbReference>
<dbReference type="EMBL" id="QWEA01000165">
    <property type="protein sequence ID" value="RIJ43583.1"/>
    <property type="molecule type" value="Genomic_DNA"/>
</dbReference>
<proteinExistence type="inferred from homology"/>
<reference evidence="8 9" key="1">
    <citation type="submission" date="2018-08" db="EMBL/GenBank/DDBJ databases">
        <title>Genome Sequence of Clavibacter michiganensis Subspecies type strains, and the Atypical Peach-Colored Strains Isolated from Tomato.</title>
        <authorList>
            <person name="Osdaghi E."/>
            <person name="Portier P."/>
            <person name="Briand M."/>
            <person name="Jacques M.-A."/>
        </authorList>
    </citation>
    <scope>NUCLEOTIDE SEQUENCE [LARGE SCALE GENOMIC DNA]</scope>
    <source>
        <strain evidence="8 9">CFBP 6488</strain>
    </source>
</reference>
<dbReference type="InterPro" id="IPR006145">
    <property type="entry name" value="PsdUridine_synth_RsuA/RluA"/>
</dbReference>
<evidence type="ECO:0000313" key="9">
    <source>
        <dbReference type="Proteomes" id="UP000266634"/>
    </source>
</evidence>
<gene>
    <name evidence="8" type="ORF">DZF93_05995</name>
</gene>
<dbReference type="Gene3D" id="3.30.70.1560">
    <property type="entry name" value="Alpha-L RNA-binding motif"/>
    <property type="match status" value="1"/>
</dbReference>
<dbReference type="PANTHER" id="PTHR47683:SF2">
    <property type="entry name" value="RNA-BINDING S4 DOMAIN-CONTAINING PROTEIN"/>
    <property type="match status" value="1"/>
</dbReference>
<dbReference type="InterPro" id="IPR018496">
    <property type="entry name" value="PsdUridine_synth_RsuA/RluB_CS"/>
</dbReference>
<comment type="caution">
    <text evidence="8">The sequence shown here is derived from an EMBL/GenBank/DDBJ whole genome shotgun (WGS) entry which is preliminary data.</text>
</comment>
<dbReference type="SUPFAM" id="SSF55174">
    <property type="entry name" value="Alpha-L RNA-binding motif"/>
    <property type="match status" value="1"/>
</dbReference>
<dbReference type="InterPro" id="IPR050343">
    <property type="entry name" value="RsuA_PseudoU_synthase"/>
</dbReference>
<evidence type="ECO:0000313" key="8">
    <source>
        <dbReference type="EMBL" id="RIJ43583.1"/>
    </source>
</evidence>
<name>A0A399SMB4_9MICO</name>
<dbReference type="CDD" id="cd00165">
    <property type="entry name" value="S4"/>
    <property type="match status" value="1"/>
</dbReference>
<feature type="non-terminal residue" evidence="8">
    <location>
        <position position="270"/>
    </location>
</feature>
<keyword evidence="3 5" id="KW-0694">RNA-binding</keyword>
<dbReference type="InterPro" id="IPR000748">
    <property type="entry name" value="PsdUridine_synth_RsuA/RluB/E/F"/>
</dbReference>
<dbReference type="EC" id="5.4.99.-" evidence="6"/>
<evidence type="ECO:0000256" key="4">
    <source>
        <dbReference type="ARBA" id="ARBA00023235"/>
    </source>
</evidence>
<evidence type="ECO:0000256" key="2">
    <source>
        <dbReference type="ARBA" id="ARBA00008348"/>
    </source>
</evidence>
<dbReference type="FunFam" id="3.30.70.1560:FF:000001">
    <property type="entry name" value="Pseudouridine synthase"/>
    <property type="match status" value="1"/>
</dbReference>
<feature type="domain" description="RNA-binding S4" evidence="7">
    <location>
        <begin position="20"/>
        <end position="84"/>
    </location>
</feature>
<sequence>MTPSSENAHAGNPDEPVAGIRLQKVMAAAGVASRRVCEDMIAAGRVTVNGETVTEPGRRIDPDVDEVAVDDQAVQLDTSKRYLMLNKPVGIYSSLRDERGRPDLREFTEEFEERLFNVGRLDAETSGLLILTNDGDLAHVLAHPSFGVLKTYIAKVTGRVSPQTIQRLTQGVDLEDGPIQADRARILSGGGDQTLVEITLHSGRNRIVRRMLDEVGHPVEELVRRQFGPLHLGSLGVGRVRDLTSDELGQLLTIAREARAQAGPATPQGA</sequence>
<accession>A0A399SMB4</accession>
<dbReference type="InterPro" id="IPR042092">
    <property type="entry name" value="PsdUridine_s_RsuA/RluB/E/F_cat"/>
</dbReference>
<dbReference type="PROSITE" id="PS50889">
    <property type="entry name" value="S4"/>
    <property type="match status" value="1"/>
</dbReference>
<evidence type="ECO:0000256" key="6">
    <source>
        <dbReference type="RuleBase" id="RU003887"/>
    </source>
</evidence>
<evidence type="ECO:0000259" key="7">
    <source>
        <dbReference type="SMART" id="SM00363"/>
    </source>
</evidence>
<evidence type="ECO:0000256" key="5">
    <source>
        <dbReference type="PROSITE-ProRule" id="PRU00182"/>
    </source>
</evidence>
<comment type="catalytic activity">
    <reaction evidence="1">
        <text>a uridine in RNA = a pseudouridine in RNA</text>
        <dbReference type="Rhea" id="RHEA:48348"/>
        <dbReference type="Rhea" id="RHEA-COMP:12068"/>
        <dbReference type="Rhea" id="RHEA-COMP:12069"/>
        <dbReference type="ChEBI" id="CHEBI:65314"/>
        <dbReference type="ChEBI" id="CHEBI:65315"/>
    </reaction>
</comment>
<dbReference type="PROSITE" id="PS01149">
    <property type="entry name" value="PSI_RSU"/>
    <property type="match status" value="1"/>
</dbReference>
<keyword evidence="4 6" id="KW-0413">Isomerase</keyword>
<dbReference type="Pfam" id="PF00849">
    <property type="entry name" value="PseudoU_synth_2"/>
    <property type="match status" value="1"/>
</dbReference>